<keyword evidence="3" id="KW-1185">Reference proteome</keyword>
<evidence type="ECO:0000256" key="1">
    <source>
        <dbReference type="SAM" id="Phobius"/>
    </source>
</evidence>
<feature type="transmembrane region" description="Helical" evidence="1">
    <location>
        <begin position="91"/>
        <end position="124"/>
    </location>
</feature>
<dbReference type="EMBL" id="CAACVS010000669">
    <property type="protein sequence ID" value="VEU44822.1"/>
    <property type="molecule type" value="Genomic_DNA"/>
</dbReference>
<keyword evidence="1" id="KW-0812">Transmembrane</keyword>
<dbReference type="AlphaFoldDB" id="A0A448ZS02"/>
<sequence length="528" mass="55706">MHALGPIPPDLHSHSHSHSRSQHIAVAVGRMPASLVVAVGRPEGVAAFPVARAGIIVAVHDVLGHPPGFQEELGVFVVFSDLVRHVAVPGVVVVIGGVALAGIDVAVVVVAELLVAVVFGGGLVQKGLVRQRPVGVAVLPVFGAVSAAGARAILVLFLAVEHHIHGKEGAERSAAKQQQQEDEPQQVLVPALRLLFRFHVVEFRDVDVVGRLVVRGDAVQEIVVGPRDEQRRPDLVLVKGVSRVDLAVSDPQNALVLGRVWDVGPRVVQKLPAPGDRGAALVFIGALSGQGRWVVDPVQVGFVFDVGVLRAFPASPDVGRDAKAHARDLGIQVPVEGVVCLPLVGSGVPNIALYDDAIVVGLGVVADGPQVGKAYEPIGGWRDLRHGRQERVCVGHIDGRELLRFGGVEHALSDDHMEGFEPRVLELVVHDAIRTKNKTHLRKILHTGGDGLRPRPHAPVLGMANDGWGAPGRGLGEIFGVPLSAPLAPEGAVVPEVTGVVLVDVAEFEFLDPERLLSPCSRGFVELG</sequence>
<evidence type="ECO:0000313" key="3">
    <source>
        <dbReference type="Proteomes" id="UP000291116"/>
    </source>
</evidence>
<evidence type="ECO:0000313" key="2">
    <source>
        <dbReference type="EMBL" id="VEU44822.1"/>
    </source>
</evidence>
<organism evidence="2 3">
    <name type="scientific">Pseudo-nitzschia multistriata</name>
    <dbReference type="NCBI Taxonomy" id="183589"/>
    <lineage>
        <taxon>Eukaryota</taxon>
        <taxon>Sar</taxon>
        <taxon>Stramenopiles</taxon>
        <taxon>Ochrophyta</taxon>
        <taxon>Bacillariophyta</taxon>
        <taxon>Bacillariophyceae</taxon>
        <taxon>Bacillariophycidae</taxon>
        <taxon>Bacillariales</taxon>
        <taxon>Bacillariaceae</taxon>
        <taxon>Pseudo-nitzschia</taxon>
    </lineage>
</organism>
<keyword evidence="1" id="KW-0472">Membrane</keyword>
<name>A0A448ZS02_9STRA</name>
<accession>A0A448ZS02</accession>
<feature type="transmembrane region" description="Helical" evidence="1">
    <location>
        <begin position="136"/>
        <end position="160"/>
    </location>
</feature>
<reference evidence="2 3" key="1">
    <citation type="submission" date="2019-01" db="EMBL/GenBank/DDBJ databases">
        <authorList>
            <person name="Ferrante I. M."/>
        </authorList>
    </citation>
    <scope>NUCLEOTIDE SEQUENCE [LARGE SCALE GENOMIC DNA]</scope>
    <source>
        <strain evidence="2 3">B856</strain>
    </source>
</reference>
<protein>
    <submittedName>
        <fullName evidence="2">Uncharacterized protein</fullName>
    </submittedName>
</protein>
<gene>
    <name evidence="2" type="ORF">PSNMU_V1.4_AUG-EV-PASAV3_0119570</name>
</gene>
<keyword evidence="1" id="KW-1133">Transmembrane helix</keyword>
<proteinExistence type="predicted"/>
<dbReference type="Proteomes" id="UP000291116">
    <property type="component" value="Unassembled WGS sequence"/>
</dbReference>